<dbReference type="InterPro" id="IPR028946">
    <property type="entry name" value="Ntox44"/>
</dbReference>
<name>A0A7W7XD87_9ACTN</name>
<feature type="region of interest" description="Disordered" evidence="1">
    <location>
        <begin position="10"/>
        <end position="65"/>
    </location>
</feature>
<feature type="region of interest" description="Disordered" evidence="1">
    <location>
        <begin position="1028"/>
        <end position="1047"/>
    </location>
</feature>
<dbReference type="InterPro" id="IPR000772">
    <property type="entry name" value="Ricin_B_lectin"/>
</dbReference>
<feature type="region of interest" description="Disordered" evidence="1">
    <location>
        <begin position="1606"/>
        <end position="1636"/>
    </location>
</feature>
<comment type="caution">
    <text evidence="4">The sequence shown here is derived from an EMBL/GenBank/DDBJ whole genome shotgun (WGS) entry which is preliminary data.</text>
</comment>
<feature type="compositionally biased region" description="Low complexity" evidence="1">
    <location>
        <begin position="10"/>
        <end position="19"/>
    </location>
</feature>
<feature type="region of interest" description="Disordered" evidence="1">
    <location>
        <begin position="1965"/>
        <end position="1988"/>
    </location>
</feature>
<protein>
    <submittedName>
        <fullName evidence="4">RHS repeat-associated protein</fullName>
    </submittedName>
</protein>
<dbReference type="InterPro" id="IPR031325">
    <property type="entry name" value="RHS_repeat"/>
</dbReference>
<dbReference type="InterPro" id="IPR035992">
    <property type="entry name" value="Ricin_B-like_lectins"/>
</dbReference>
<keyword evidence="2" id="KW-0732">Signal</keyword>
<evidence type="ECO:0000259" key="3">
    <source>
        <dbReference type="SMART" id="SM00458"/>
    </source>
</evidence>
<feature type="chain" id="PRO_5039115656" evidence="2">
    <location>
        <begin position="16"/>
        <end position="2323"/>
    </location>
</feature>
<gene>
    <name evidence="4" type="ORF">GGE06_005400</name>
</gene>
<feature type="domain" description="Ricin B lectin" evidence="3">
    <location>
        <begin position="1748"/>
        <end position="1871"/>
    </location>
</feature>
<dbReference type="NCBIfam" id="TIGR03696">
    <property type="entry name" value="Rhs_assc_core"/>
    <property type="match status" value="1"/>
</dbReference>
<feature type="compositionally biased region" description="Polar residues" evidence="1">
    <location>
        <begin position="787"/>
        <end position="809"/>
    </location>
</feature>
<dbReference type="InterPro" id="IPR022385">
    <property type="entry name" value="Rhs_assc_core"/>
</dbReference>
<dbReference type="Gene3D" id="2.180.10.10">
    <property type="entry name" value="RHS repeat-associated core"/>
    <property type="match status" value="1"/>
</dbReference>
<keyword evidence="5" id="KW-1185">Reference proteome</keyword>
<evidence type="ECO:0000313" key="4">
    <source>
        <dbReference type="EMBL" id="MBB4984454.1"/>
    </source>
</evidence>
<feature type="region of interest" description="Disordered" evidence="1">
    <location>
        <begin position="1255"/>
        <end position="1281"/>
    </location>
</feature>
<feature type="compositionally biased region" description="Low complexity" evidence="1">
    <location>
        <begin position="1665"/>
        <end position="1686"/>
    </location>
</feature>
<feature type="signal peptide" evidence="2">
    <location>
        <begin position="1"/>
        <end position="15"/>
    </location>
</feature>
<dbReference type="Gene3D" id="2.80.10.50">
    <property type="match status" value="1"/>
</dbReference>
<dbReference type="SMART" id="SM00458">
    <property type="entry name" value="RICIN"/>
    <property type="match status" value="1"/>
</dbReference>
<evidence type="ECO:0000256" key="2">
    <source>
        <dbReference type="SAM" id="SignalP"/>
    </source>
</evidence>
<feature type="compositionally biased region" description="Polar residues" evidence="1">
    <location>
        <begin position="1612"/>
        <end position="1629"/>
    </location>
</feature>
<dbReference type="PROSITE" id="PS50231">
    <property type="entry name" value="RICIN_B_LECTIN"/>
    <property type="match status" value="1"/>
</dbReference>
<feature type="region of interest" description="Disordered" evidence="1">
    <location>
        <begin position="1333"/>
        <end position="1362"/>
    </location>
</feature>
<proteinExistence type="predicted"/>
<accession>A0A7W7XD87</accession>
<dbReference type="RefSeq" id="WP_184932003.1">
    <property type="nucleotide sequence ID" value="NZ_JACHJY010000008.1"/>
</dbReference>
<evidence type="ECO:0000256" key="1">
    <source>
        <dbReference type="SAM" id="MobiDB-lite"/>
    </source>
</evidence>
<organism evidence="4 5">
    <name type="scientific">Streptomyces nymphaeiformis</name>
    <dbReference type="NCBI Taxonomy" id="2663842"/>
    <lineage>
        <taxon>Bacteria</taxon>
        <taxon>Bacillati</taxon>
        <taxon>Actinomycetota</taxon>
        <taxon>Actinomycetes</taxon>
        <taxon>Kitasatosporales</taxon>
        <taxon>Streptomycetaceae</taxon>
        <taxon>Streptomyces</taxon>
    </lineage>
</organism>
<dbReference type="Proteomes" id="UP000582643">
    <property type="component" value="Unassembled WGS sequence"/>
</dbReference>
<sequence>MALTASLLAAPAAQAAPAKPDFDRIWQPPKTPLPHTASISGTTAKKRRPVAPPHTVPKRATAAPAAPAVTALSGTALPTTAPARAGRLPVWVGPATKAPKAPLPAVTVVRNDGKAARAAGVHGLLFSVATVGQGASGTVPAAVGLDLAALQQATGGQFAARGRLVTLPACAVTTPEVASCRVRTPLAAHYDKATGRLTADLAVPAVAPAPARVTGGTATSPLLRSTSAPSSAPMLLAAETGNSGGGGDYKASGLNPSSAWSAGGSSGALGYSYPFVLPPALAGQAPSLALGYDSSSVDGRTSATNAQASWIGDGWDLNPGFIERTYKPCDKAGITGSGDQCWGGFNASLSLGGHSGPLVRVATGAAGTDAATGVWRLKNDDGTKIEFGSGAANGVQDGAYAKVTDSAGTVYYFGVNHLPGGDKSDAATNSVSGVPVYSPKSGDPCYDSAKGNGSWCTMWQRLQLDHVVDAHGNLTTYTWAPETNYYSRGGGQNPGAGTLTAYTRANTLASIAYGQRLSDQVAAKGGLQPAVRVTLGTAERCLDTAVCDPSQRTEANKNNWPDVPVDQECKSSGTCNNLSPTFFTTRRLASVLTQVRVNNAWQDVDSYVLKHSFPDPKDATSQKALWLDSVQRTGKAGSPEITLPAVTFVPVMLANRVDGTDLVPAPPLMDRPRIQQIKNETGGVLNVDYNLPACSRLNHVMPPAEDDNTMACYPVRWLPPGSVVGADPVLDWFNHYTVASLTENDTTTDAPQKITSYAYGAAGWHRDDNEFTEAKSRTWGEFRGFASVTTTSGSGNDGPKSQTRTTYRQGMNGDVRKDGSTRSVQLTDALGRSVTDQDWLSGRTLQTETYDQAGGSVVSRSVNGASGEVTTATHARGSGLPDLVARYDATTTTVTDESKKADGTWRSTVSTTTTDPAHNNRAVTTLEQAEGLPDLCSRLGYAAGPDAQVTGLVSETLVVSGTNACTAGATAANTVARTRTSYDNLPNGQAAATGDPTTAEVLERYEADGRPFFVPTAITTYDAYGRTASLKDPNSKDNQHPDGAVTTTSYTPAAAGELPSTLTVAAPVPGSTGTWDSVTTMDVRRNLPLTVKDQNLKTTTETYDALGRLTGVWLPGRTPAANPNANMTFGYGVSNQSGVPSTTTTNKLTKDGDTPVYVKSVDILDGFARPRQTQTSPANPKYTGRLVSDTLLDSQGRTRTVNAPWYNDVSGPTGTLLPSAESTIPSQTRTTYDGLGRAVVTASWSLGVEQSRTTTDYKGADRTDVVPPKGSAPTTTLTDGRGRTSELWQYTTPIATGLPADATVTRYTYTADGNPLTRKDAAGNTWSYGYDQRGRQITSTDPDTGTNTQTWDTAGRLGSTTDGKGQTVSFTYDLIGRKAGMFDGTATTTDKQLAAWTFDTATAGKNKPASSTRYVGGTGGQAYTTTIKGYDDGYRVTGSTVSIPGTDAGQASGTTFTYTTSTVYDKITGSPKETVLPALGGVPMDDIVYSYNDYGQMFKYAGATTYDTQTEYDAFGRPVRSTVNPWATQVVSTTDYDQATGRVRQQFVDKQTSTTGAVQQTGYTYNDSGQVTSITGIADNTPSQTDRQCFTYDALGRLATAWTDNGGLTAPESGQTQDQGGCATTTPTAANIGGPTPYWQDYGYDLTGNRTRQVSHDPAGDTTKDVTTTQTFNAPGTVNAPTTAPTTGGGTGGPHALLTSTAKTATTTNNDNFQYDAVGNTTSFRAGKAGTSSLSWNSEGKLASLTTATQIKGIGGKCMDMQGGSTTSGNPVQIYTCNTGAGQRFATAGDRLSTGNKCLQAMGTAAGSPVQIQPCDGTAAQTWTARTDTTFYNPASGRCLAVPGDVTTDGTDLVLGDCATTVPAGQKWTVPDTKTTYVYDADGNQLLRRNPGKTTINLGTDELTVDTASPNKTQTGTRYYPVPGGMTIVRTGAGTATGAFVVQIADHHGTNGLSIDLSTLTATRRPSDPFGNARGTQPSTWAGDKGFVGGTKDTTTGLTNLGARPYQPTTGRFITTDPLFNSADPQSWNSYAYADNNPVTNTDPDGRMCLHGSPGGGRDGICAGASMFDTDGVIGDGSNNCNQDYCAGHAQAMEEAWDAAGRWNRNSRGEGSGPNHMSQAKKDWNAAHKARRVAKEKALSRPLGPARWKIAEDYMYEEIMRNLRSADVDNMSDLNSVWYIPTASTSAMIEWGTIVKAGGPWDHKGKLKNLMSLSTSSDYFFTVPGGEDEAYYDIWSNVHYGFVGTAAGFDEKLLQDGASGKIPGTGFLTGKNDVGDVASVHMGVEMYRKYGTNMTQEQFHQGMLDTVTAMKSAKAWQIQSATG</sequence>
<dbReference type="PANTHER" id="PTHR32305:SF17">
    <property type="entry name" value="TRNA NUCLEASE WAPA"/>
    <property type="match status" value="1"/>
</dbReference>
<dbReference type="InterPro" id="IPR050708">
    <property type="entry name" value="T6SS_VgrG/RHS"/>
</dbReference>
<dbReference type="Pfam" id="PF15607">
    <property type="entry name" value="Ntox44"/>
    <property type="match status" value="1"/>
</dbReference>
<feature type="compositionally biased region" description="Polar residues" evidence="1">
    <location>
        <begin position="1335"/>
        <end position="1362"/>
    </location>
</feature>
<dbReference type="PANTHER" id="PTHR32305">
    <property type="match status" value="1"/>
</dbReference>
<dbReference type="SUPFAM" id="SSF50370">
    <property type="entry name" value="Ricin B-like lectins"/>
    <property type="match status" value="2"/>
</dbReference>
<feature type="region of interest" description="Disordered" evidence="1">
    <location>
        <begin position="1651"/>
        <end position="1697"/>
    </location>
</feature>
<dbReference type="Pfam" id="PF05593">
    <property type="entry name" value="RHS_repeat"/>
    <property type="match status" value="1"/>
</dbReference>
<dbReference type="Pfam" id="PF00652">
    <property type="entry name" value="Ricin_B_lectin"/>
    <property type="match status" value="1"/>
</dbReference>
<evidence type="ECO:0000313" key="5">
    <source>
        <dbReference type="Proteomes" id="UP000582643"/>
    </source>
</evidence>
<dbReference type="InterPro" id="IPR006530">
    <property type="entry name" value="YD"/>
</dbReference>
<reference evidence="4 5" key="1">
    <citation type="submission" date="2020-08" db="EMBL/GenBank/DDBJ databases">
        <title>Genomic Encyclopedia of Type Strains, Phase III (KMG-III): the genomes of soil and plant-associated and newly described type strains.</title>
        <authorList>
            <person name="Whitman W."/>
        </authorList>
    </citation>
    <scope>NUCLEOTIDE SEQUENCE [LARGE SCALE GENOMIC DNA]</scope>
    <source>
        <strain evidence="4 5">SFB5A</strain>
    </source>
</reference>
<feature type="compositionally biased region" description="Basic and acidic residues" evidence="1">
    <location>
        <begin position="1654"/>
        <end position="1664"/>
    </location>
</feature>
<feature type="region of interest" description="Disordered" evidence="1">
    <location>
        <begin position="787"/>
        <end position="819"/>
    </location>
</feature>
<dbReference type="EMBL" id="JACHJY010000008">
    <property type="protein sequence ID" value="MBB4984454.1"/>
    <property type="molecule type" value="Genomic_DNA"/>
</dbReference>
<dbReference type="NCBIfam" id="TIGR01643">
    <property type="entry name" value="YD_repeat_2x"/>
    <property type="match status" value="2"/>
</dbReference>